<dbReference type="CDD" id="cd05709">
    <property type="entry name" value="S2P-M50"/>
    <property type="match status" value="1"/>
</dbReference>
<accession>A0A077M8L6</accession>
<dbReference type="STRING" id="1193518.BN13_150081"/>
<evidence type="ECO:0000313" key="3">
    <source>
        <dbReference type="Proteomes" id="UP000035720"/>
    </source>
</evidence>
<feature type="transmembrane region" description="Helical" evidence="1">
    <location>
        <begin position="371"/>
        <end position="392"/>
    </location>
</feature>
<evidence type="ECO:0000313" key="2">
    <source>
        <dbReference type="EMBL" id="CCI52220.1"/>
    </source>
</evidence>
<feature type="transmembrane region" description="Helical" evidence="1">
    <location>
        <begin position="271"/>
        <end position="291"/>
    </location>
</feature>
<proteinExistence type="predicted"/>
<feature type="transmembrane region" description="Helical" evidence="1">
    <location>
        <begin position="179"/>
        <end position="196"/>
    </location>
</feature>
<feature type="transmembrane region" description="Helical" evidence="1">
    <location>
        <begin position="340"/>
        <end position="365"/>
    </location>
</feature>
<keyword evidence="3" id="KW-1185">Reference proteome</keyword>
<evidence type="ECO:0000256" key="1">
    <source>
        <dbReference type="SAM" id="Phobius"/>
    </source>
</evidence>
<name>A0A077M8L6_9MICO</name>
<sequence>MSTVAPRRQHVTLRSDVGFSGHRYRAGRHVRLVHDPVSGRCYEFGPREAFLADALRQPRPFEEVEASYSRQFDRHLSPHTWGAFVGQLNARGLLDPTAGLPEVPVTTRADPELRKSSLREGRWVVAPVSRIVPRLLRVTRPLFSPWLVLPQFALVAAMLVWVATRLSATADPFAPLHDWRLMVTVGILSWISLSLHEFGHGVAAAYFGGSASEVGVLFRPPTIFFYCRVDSGGYVTSRRAQVMVALAGVWVNLIVLLPAWAWWALTDNKEHQAALLAGIAVGVFGALVNLIPVPPTDGFKALAAGLGQLDLARDSRACLVASARQLLGKAATPYPIRQRLVYLTVALMVVAIYGAALGLLVWYSLAVLPPAVGAITLAAALAYGAGVGSLRLSRSNRTPTGKEA</sequence>
<feature type="transmembrane region" description="Helical" evidence="1">
    <location>
        <begin position="242"/>
        <end position="265"/>
    </location>
</feature>
<evidence type="ECO:0008006" key="4">
    <source>
        <dbReference type="Google" id="ProtNLM"/>
    </source>
</evidence>
<protein>
    <recommendedName>
        <fullName evidence="4">Peptidase M50</fullName>
    </recommendedName>
</protein>
<dbReference type="Proteomes" id="UP000035720">
    <property type="component" value="Unassembled WGS sequence"/>
</dbReference>
<feature type="transmembrane region" description="Helical" evidence="1">
    <location>
        <begin position="143"/>
        <end position="164"/>
    </location>
</feature>
<dbReference type="AlphaFoldDB" id="A0A077M8L6"/>
<comment type="caution">
    <text evidence="2">The sequence shown here is derived from an EMBL/GenBank/DDBJ whole genome shotgun (WGS) entry which is preliminary data.</text>
</comment>
<reference evidence="2 3" key="1">
    <citation type="journal article" date="2013" name="ISME J.">
        <title>A metabolic model for members of the genus Tetrasphaera involved in enhanced biological phosphorus removal.</title>
        <authorList>
            <person name="Kristiansen R."/>
            <person name="Nguyen H.T.T."/>
            <person name="Saunders A.M."/>
            <person name="Nielsen J.L."/>
            <person name="Wimmer R."/>
            <person name="Le V.Q."/>
            <person name="McIlroy S.J."/>
            <person name="Petrovski S."/>
            <person name="Seviour R.J."/>
            <person name="Calteau A."/>
            <person name="Nielsen K.L."/>
            <person name="Nielsen P.H."/>
        </authorList>
    </citation>
    <scope>NUCLEOTIDE SEQUENCE [LARGE SCALE GENOMIC DNA]</scope>
    <source>
        <strain evidence="2 3">Ben 74</strain>
    </source>
</reference>
<dbReference type="EMBL" id="CAJC01000057">
    <property type="protein sequence ID" value="CCI52220.1"/>
    <property type="molecule type" value="Genomic_DNA"/>
</dbReference>
<dbReference type="RefSeq" id="WP_048544680.1">
    <property type="nucleotide sequence ID" value="NZ_HF571038.1"/>
</dbReference>
<organism evidence="2 3">
    <name type="scientific">Nostocoides jenkinsii Ben 74</name>
    <dbReference type="NCBI Taxonomy" id="1193518"/>
    <lineage>
        <taxon>Bacteria</taxon>
        <taxon>Bacillati</taxon>
        <taxon>Actinomycetota</taxon>
        <taxon>Actinomycetes</taxon>
        <taxon>Micrococcales</taxon>
        <taxon>Intrasporangiaceae</taxon>
        <taxon>Nostocoides</taxon>
    </lineage>
</organism>
<dbReference type="OrthoDB" id="4640801at2"/>
<keyword evidence="1" id="KW-1133">Transmembrane helix</keyword>
<keyword evidence="1" id="KW-0472">Membrane</keyword>
<keyword evidence="1" id="KW-0812">Transmembrane</keyword>
<gene>
    <name evidence="2" type="ORF">BN13_150081</name>
</gene>